<dbReference type="EC" id="2.7.7.24" evidence="3"/>
<dbReference type="InterPro" id="IPR005835">
    <property type="entry name" value="NTP_transferase_dom"/>
</dbReference>
<evidence type="ECO:0000256" key="7">
    <source>
        <dbReference type="ARBA" id="ARBA00022842"/>
    </source>
</evidence>
<comment type="similarity">
    <text evidence="2">Belongs to the glucose-1-phosphate thymidylyltransferase family.</text>
</comment>
<accession>A0A0F9A5E3</accession>
<evidence type="ECO:0000256" key="1">
    <source>
        <dbReference type="ARBA" id="ARBA00001946"/>
    </source>
</evidence>
<proteinExistence type="inferred from homology"/>
<dbReference type="PANTHER" id="PTHR43532:SF1">
    <property type="entry name" value="GLUCOSE-1-PHOSPHATE THYMIDYLYLTRANSFERASE 1"/>
    <property type="match status" value="1"/>
</dbReference>
<keyword evidence="7" id="KW-0460">Magnesium</keyword>
<dbReference type="EMBL" id="LAZR01059648">
    <property type="protein sequence ID" value="KKK67371.1"/>
    <property type="molecule type" value="Genomic_DNA"/>
</dbReference>
<sequence>MLTIKGVILAGGTGSRLSPLTKVTNKHLLPVYDEPMIYKVIRTLTKSGIEDITIVLGGESVGDFVRLLGDGDEFNANFNYVYQQKAGGIAEAIYLTKKIVKGHKIAVILGDNIYEDVFRSEITTFENSDEYQCCLFLKKVKDPERFGVAELSEDNTIKLIEEKPKIPKSDFAVTGLYLYNEKIFDIIKDVTDKIGYSRRGELEITDVNNYYVKNFKTKAIFVNGFWSDAGTFDTLIKSSNFIKSTTKKY</sequence>
<comment type="caution">
    <text evidence="10">The sequence shown here is derived from an EMBL/GenBank/DDBJ whole genome shotgun (WGS) entry which is preliminary data.</text>
</comment>
<evidence type="ECO:0000256" key="2">
    <source>
        <dbReference type="ARBA" id="ARBA00010480"/>
    </source>
</evidence>
<dbReference type="PANTHER" id="PTHR43532">
    <property type="entry name" value="GLUCOSE-1-PHOSPHATE THYMIDYLYLTRANSFERASE"/>
    <property type="match status" value="1"/>
</dbReference>
<dbReference type="GO" id="GO:0008879">
    <property type="term" value="F:glucose-1-phosphate thymidylyltransferase activity"/>
    <property type="evidence" value="ECO:0007669"/>
    <property type="project" value="UniProtKB-EC"/>
</dbReference>
<keyword evidence="5" id="KW-0548">Nucleotidyltransferase</keyword>
<reference evidence="10" key="1">
    <citation type="journal article" date="2015" name="Nature">
        <title>Complex archaea that bridge the gap between prokaryotes and eukaryotes.</title>
        <authorList>
            <person name="Spang A."/>
            <person name="Saw J.H."/>
            <person name="Jorgensen S.L."/>
            <person name="Zaremba-Niedzwiedzka K."/>
            <person name="Martijn J."/>
            <person name="Lind A.E."/>
            <person name="van Eijk R."/>
            <person name="Schleper C."/>
            <person name="Guy L."/>
            <person name="Ettema T.J."/>
        </authorList>
    </citation>
    <scope>NUCLEOTIDE SEQUENCE</scope>
</reference>
<keyword evidence="4" id="KW-0808">Transferase</keyword>
<dbReference type="Gene3D" id="3.90.550.10">
    <property type="entry name" value="Spore Coat Polysaccharide Biosynthesis Protein SpsA, Chain A"/>
    <property type="match status" value="1"/>
</dbReference>
<evidence type="ECO:0000256" key="5">
    <source>
        <dbReference type="ARBA" id="ARBA00022695"/>
    </source>
</evidence>
<dbReference type="GO" id="GO:0046872">
    <property type="term" value="F:metal ion binding"/>
    <property type="evidence" value="ECO:0007669"/>
    <property type="project" value="UniProtKB-KW"/>
</dbReference>
<evidence type="ECO:0000256" key="4">
    <source>
        <dbReference type="ARBA" id="ARBA00022679"/>
    </source>
</evidence>
<comment type="cofactor">
    <cofactor evidence="1">
        <name>Mg(2+)</name>
        <dbReference type="ChEBI" id="CHEBI:18420"/>
    </cofactor>
</comment>
<feature type="domain" description="Nucleotidyl transferase" evidence="9">
    <location>
        <begin position="5"/>
        <end position="243"/>
    </location>
</feature>
<evidence type="ECO:0000256" key="8">
    <source>
        <dbReference type="ARBA" id="ARBA00049336"/>
    </source>
</evidence>
<dbReference type="SUPFAM" id="SSF53448">
    <property type="entry name" value="Nucleotide-diphospho-sugar transferases"/>
    <property type="match status" value="1"/>
</dbReference>
<protein>
    <recommendedName>
        <fullName evidence="3">glucose-1-phosphate thymidylyltransferase</fullName>
        <ecNumber evidence="3">2.7.7.24</ecNumber>
    </recommendedName>
</protein>
<gene>
    <name evidence="10" type="ORF">LCGC14_2954730</name>
</gene>
<evidence type="ECO:0000256" key="3">
    <source>
        <dbReference type="ARBA" id="ARBA00012461"/>
    </source>
</evidence>
<evidence type="ECO:0000313" key="10">
    <source>
        <dbReference type="EMBL" id="KKK67371.1"/>
    </source>
</evidence>
<organism evidence="10">
    <name type="scientific">marine sediment metagenome</name>
    <dbReference type="NCBI Taxonomy" id="412755"/>
    <lineage>
        <taxon>unclassified sequences</taxon>
        <taxon>metagenomes</taxon>
        <taxon>ecological metagenomes</taxon>
    </lineage>
</organism>
<evidence type="ECO:0000256" key="6">
    <source>
        <dbReference type="ARBA" id="ARBA00022723"/>
    </source>
</evidence>
<evidence type="ECO:0000259" key="9">
    <source>
        <dbReference type="Pfam" id="PF00483"/>
    </source>
</evidence>
<dbReference type="Pfam" id="PF00483">
    <property type="entry name" value="NTP_transferase"/>
    <property type="match status" value="1"/>
</dbReference>
<comment type="catalytic activity">
    <reaction evidence="8">
        <text>dTTP + alpha-D-glucose 1-phosphate + H(+) = dTDP-alpha-D-glucose + diphosphate</text>
        <dbReference type="Rhea" id="RHEA:15225"/>
        <dbReference type="ChEBI" id="CHEBI:15378"/>
        <dbReference type="ChEBI" id="CHEBI:33019"/>
        <dbReference type="ChEBI" id="CHEBI:37568"/>
        <dbReference type="ChEBI" id="CHEBI:57477"/>
        <dbReference type="ChEBI" id="CHEBI:58601"/>
        <dbReference type="EC" id="2.7.7.24"/>
    </reaction>
</comment>
<name>A0A0F9A5E3_9ZZZZ</name>
<dbReference type="InterPro" id="IPR005907">
    <property type="entry name" value="G1P_thy_trans_s"/>
</dbReference>
<dbReference type="AlphaFoldDB" id="A0A0F9A5E3"/>
<keyword evidence="6" id="KW-0479">Metal-binding</keyword>
<dbReference type="InterPro" id="IPR029044">
    <property type="entry name" value="Nucleotide-diphossugar_trans"/>
</dbReference>